<dbReference type="Pfam" id="PF03171">
    <property type="entry name" value="2OG-FeII_Oxy"/>
    <property type="match status" value="1"/>
</dbReference>
<dbReference type="Gene3D" id="2.60.120.330">
    <property type="entry name" value="B-lactam Antibiotic, Isopenicillin N Synthase, Chain"/>
    <property type="match status" value="1"/>
</dbReference>
<keyword evidence="2" id="KW-0408">Iron</keyword>
<accession>A0A179GK14</accession>
<keyword evidence="2" id="KW-0560">Oxidoreductase</keyword>
<feature type="domain" description="Fe2OG dioxygenase" evidence="4">
    <location>
        <begin position="226"/>
        <end position="328"/>
    </location>
</feature>
<dbReference type="InterPro" id="IPR050231">
    <property type="entry name" value="Iron_ascorbate_oxido_reductase"/>
</dbReference>
<evidence type="ECO:0000313" key="5">
    <source>
        <dbReference type="EMBL" id="OAQ78152.1"/>
    </source>
</evidence>
<feature type="region of interest" description="Disordered" evidence="3">
    <location>
        <begin position="1"/>
        <end position="45"/>
    </location>
</feature>
<evidence type="ECO:0000256" key="2">
    <source>
        <dbReference type="RuleBase" id="RU003682"/>
    </source>
</evidence>
<dbReference type="InterPro" id="IPR044861">
    <property type="entry name" value="IPNS-like_FE2OG_OXY"/>
</dbReference>
<evidence type="ECO:0000256" key="3">
    <source>
        <dbReference type="SAM" id="MobiDB-lite"/>
    </source>
</evidence>
<dbReference type="AlphaFoldDB" id="A0A179GK14"/>
<gene>
    <name evidence="5" type="ORF">VFPFJ_10184</name>
</gene>
<dbReference type="InterPro" id="IPR026992">
    <property type="entry name" value="DIOX_N"/>
</dbReference>
<dbReference type="EMBL" id="LSBI01000011">
    <property type="protein sequence ID" value="OAQ78152.1"/>
    <property type="molecule type" value="Genomic_DNA"/>
</dbReference>
<dbReference type="InterPro" id="IPR027443">
    <property type="entry name" value="IPNS-like_sf"/>
</dbReference>
<evidence type="ECO:0000259" key="4">
    <source>
        <dbReference type="PROSITE" id="PS51471"/>
    </source>
</evidence>
<protein>
    <submittedName>
        <fullName evidence="5">2OG-Fe(II) oxygenase</fullName>
    </submittedName>
</protein>
<dbReference type="SUPFAM" id="SSF51197">
    <property type="entry name" value="Clavaminate synthase-like"/>
    <property type="match status" value="1"/>
</dbReference>
<dbReference type="GO" id="GO:0044283">
    <property type="term" value="P:small molecule biosynthetic process"/>
    <property type="evidence" value="ECO:0007669"/>
    <property type="project" value="UniProtKB-ARBA"/>
</dbReference>
<dbReference type="Pfam" id="PF14226">
    <property type="entry name" value="DIOX_N"/>
    <property type="match status" value="1"/>
</dbReference>
<dbReference type="InterPro" id="IPR005123">
    <property type="entry name" value="Oxoglu/Fe-dep_dioxygenase_dom"/>
</dbReference>
<proteinExistence type="inferred from homology"/>
<evidence type="ECO:0000256" key="1">
    <source>
        <dbReference type="ARBA" id="ARBA00008056"/>
    </source>
</evidence>
<keyword evidence="2" id="KW-0479">Metal-binding</keyword>
<comment type="caution">
    <text evidence="5">The sequence shown here is derived from an EMBL/GenBank/DDBJ whole genome shotgun (WGS) entry which is preliminary data.</text>
</comment>
<dbReference type="GO" id="GO:0016491">
    <property type="term" value="F:oxidoreductase activity"/>
    <property type="evidence" value="ECO:0007669"/>
    <property type="project" value="UniProtKB-KW"/>
</dbReference>
<evidence type="ECO:0000313" key="6">
    <source>
        <dbReference type="Proteomes" id="UP000078340"/>
    </source>
</evidence>
<dbReference type="OMA" id="GIHYGTH"/>
<organism evidence="5 6">
    <name type="scientific">Purpureocillium lilacinum</name>
    <name type="common">Paecilomyces lilacinus</name>
    <dbReference type="NCBI Taxonomy" id="33203"/>
    <lineage>
        <taxon>Eukaryota</taxon>
        <taxon>Fungi</taxon>
        <taxon>Dikarya</taxon>
        <taxon>Ascomycota</taxon>
        <taxon>Pezizomycotina</taxon>
        <taxon>Sordariomycetes</taxon>
        <taxon>Hypocreomycetidae</taxon>
        <taxon>Hypocreales</taxon>
        <taxon>Ophiocordycipitaceae</taxon>
        <taxon>Purpureocillium</taxon>
    </lineage>
</organism>
<comment type="similarity">
    <text evidence="1 2">Belongs to the iron/ascorbate-dependent oxidoreductase family.</text>
</comment>
<dbReference type="Proteomes" id="UP000078340">
    <property type="component" value="Unassembled WGS sequence"/>
</dbReference>
<dbReference type="PANTHER" id="PTHR47990">
    <property type="entry name" value="2-OXOGLUTARATE (2OG) AND FE(II)-DEPENDENT OXYGENASE SUPERFAMILY PROTEIN-RELATED"/>
    <property type="match status" value="1"/>
</dbReference>
<dbReference type="PROSITE" id="PS51471">
    <property type="entry name" value="FE2OG_OXY"/>
    <property type="match status" value="1"/>
</dbReference>
<sequence>MATLATAVHTPATMPPPSVSSRHHAPRSASLTPASARDMPADPAVGTMPPGFDAAVGQLETFVLPEAVTGSVADVAMGRSLVAAWQRDGILQVCMSPLQRRLYEAADAQSRRFFARPQAEKQACVDSQSYSGYVASGEEITDGIADYSEIFTVTKDLPSSDPRVQSRWPCHGPCPWPDQKMKQVISRYIADLGTAGQKLLALIELGLDVPTGSLTQYTNDGWHHMPRFPARHKTNGKGKAGRGIGSHTDYGLLVMAAQDDVGGESRVGDSFANWQQSAAGVKEDDSSAVTDCSGDMLQYMTNNALLSTPHKVGLNTRERFAFAYFHEPNFRSVVKPLPGYNAGQAPTEGIHYGTHFTNMCLRNYPDRVTTKRLAAEDRYQMLSTSQLR</sequence>
<reference evidence="5 6" key="1">
    <citation type="submission" date="2016-02" db="EMBL/GenBank/DDBJ databases">
        <title>Biosynthesis of antibiotic leucinostatins and their inhibition on Phytophthora in bio-control Purpureocillium lilacinum.</title>
        <authorList>
            <person name="Wang G."/>
            <person name="Liu Z."/>
            <person name="Lin R."/>
            <person name="Li E."/>
            <person name="Mao Z."/>
            <person name="Ling J."/>
            <person name="Yin W."/>
            <person name="Xie B."/>
        </authorList>
    </citation>
    <scope>NUCLEOTIDE SEQUENCE [LARGE SCALE GENOMIC DNA]</scope>
    <source>
        <strain evidence="5">PLFJ-1</strain>
    </source>
</reference>
<name>A0A179GK14_PURLI</name>
<dbReference type="GO" id="GO:0046872">
    <property type="term" value="F:metal ion binding"/>
    <property type="evidence" value="ECO:0007669"/>
    <property type="project" value="UniProtKB-KW"/>
</dbReference>